<keyword evidence="4 12" id="KW-0812">Transmembrane</keyword>
<name>A0A0A8L358_9SACH</name>
<comment type="caution">
    <text evidence="13">The sequence shown here is derived from an EMBL/GenBank/DDBJ whole genome shotgun (WGS) entry which is preliminary data.</text>
</comment>
<evidence type="ECO:0000256" key="6">
    <source>
        <dbReference type="ARBA" id="ARBA00022946"/>
    </source>
</evidence>
<reference evidence="13 14" key="1">
    <citation type="submission" date="2014-03" db="EMBL/GenBank/DDBJ databases">
        <title>The genome of Kluyveromyces dobzhanskii.</title>
        <authorList>
            <person name="Nystedt B."/>
            <person name="Astrom S."/>
        </authorList>
    </citation>
    <scope>NUCLEOTIDE SEQUENCE [LARGE SCALE GENOMIC DNA]</scope>
    <source>
        <strain evidence="13 14">CBS 2104</strain>
    </source>
</reference>
<keyword evidence="7 12" id="KW-1133">Transmembrane helix</keyword>
<dbReference type="AlphaFoldDB" id="A0A0A8L358"/>
<evidence type="ECO:0000256" key="8">
    <source>
        <dbReference type="ARBA" id="ARBA00023054"/>
    </source>
</evidence>
<evidence type="ECO:0000313" key="13">
    <source>
        <dbReference type="EMBL" id="CDO93494.1"/>
    </source>
</evidence>
<gene>
    <name evidence="13" type="ORF">KLDO_g1791</name>
</gene>
<protein>
    <recommendedName>
        <fullName evidence="3 12">MICOS complex subunit MIC60</fullName>
    </recommendedName>
    <alternativeName>
        <fullName evidence="12">Mitofilin</fullName>
    </alternativeName>
</protein>
<dbReference type="Proteomes" id="UP000031516">
    <property type="component" value="Unassembled WGS sequence"/>
</dbReference>
<keyword evidence="9 12" id="KW-0496">Mitochondrion</keyword>
<evidence type="ECO:0000256" key="7">
    <source>
        <dbReference type="ARBA" id="ARBA00022989"/>
    </source>
</evidence>
<comment type="similarity">
    <text evidence="2 12">Belongs to the MICOS complex subunit Mic60 family.</text>
</comment>
<dbReference type="PANTHER" id="PTHR15415">
    <property type="entry name" value="MITOFILIN"/>
    <property type="match status" value="1"/>
</dbReference>
<dbReference type="Pfam" id="PF09731">
    <property type="entry name" value="Mitofilin"/>
    <property type="match status" value="2"/>
</dbReference>
<keyword evidence="6" id="KW-0809">Transit peptide</keyword>
<keyword evidence="8" id="KW-0175">Coiled coil</keyword>
<evidence type="ECO:0000256" key="4">
    <source>
        <dbReference type="ARBA" id="ARBA00022692"/>
    </source>
</evidence>
<evidence type="ECO:0000256" key="10">
    <source>
        <dbReference type="ARBA" id="ARBA00023136"/>
    </source>
</evidence>
<organism evidence="13 14">
    <name type="scientific">Kluyveromyces dobzhanskii CBS 2104</name>
    <dbReference type="NCBI Taxonomy" id="1427455"/>
    <lineage>
        <taxon>Eukaryota</taxon>
        <taxon>Fungi</taxon>
        <taxon>Dikarya</taxon>
        <taxon>Ascomycota</taxon>
        <taxon>Saccharomycotina</taxon>
        <taxon>Saccharomycetes</taxon>
        <taxon>Saccharomycetales</taxon>
        <taxon>Saccharomycetaceae</taxon>
        <taxon>Kluyveromyces</taxon>
    </lineage>
</organism>
<keyword evidence="14" id="KW-1185">Reference proteome</keyword>
<evidence type="ECO:0000256" key="3">
    <source>
        <dbReference type="ARBA" id="ARBA00018116"/>
    </source>
</evidence>
<comment type="subcellular location">
    <subcellularLocation>
        <location evidence="1 12">Mitochondrion inner membrane</location>
        <topology evidence="1 12">Single-pass membrane protein</topology>
    </subcellularLocation>
</comment>
<evidence type="ECO:0000313" key="14">
    <source>
        <dbReference type="Proteomes" id="UP000031516"/>
    </source>
</evidence>
<dbReference type="GO" id="GO:0042407">
    <property type="term" value="P:cristae formation"/>
    <property type="evidence" value="ECO:0007669"/>
    <property type="project" value="TreeGrafter"/>
</dbReference>
<dbReference type="GO" id="GO:0061617">
    <property type="term" value="C:MICOS complex"/>
    <property type="evidence" value="ECO:0007669"/>
    <property type="project" value="TreeGrafter"/>
</dbReference>
<evidence type="ECO:0000256" key="11">
    <source>
        <dbReference type="ARBA" id="ARBA00025571"/>
    </source>
</evidence>
<dbReference type="PANTHER" id="PTHR15415:SF7">
    <property type="entry name" value="MICOS COMPLEX SUBUNIT MIC60"/>
    <property type="match status" value="1"/>
</dbReference>
<evidence type="ECO:0000256" key="9">
    <source>
        <dbReference type="ARBA" id="ARBA00023128"/>
    </source>
</evidence>
<dbReference type="InterPro" id="IPR019133">
    <property type="entry name" value="MIC60"/>
</dbReference>
<comment type="subunit">
    <text evidence="12">Component of the mitochondrial contact site and cristae organizing system (MICOS) complex.</text>
</comment>
<proteinExistence type="inferred from homology"/>
<feature type="transmembrane region" description="Helical" evidence="12">
    <location>
        <begin position="30"/>
        <end position="51"/>
    </location>
</feature>
<dbReference type="OrthoDB" id="10261039at2759"/>
<dbReference type="EMBL" id="CCBQ010000025">
    <property type="protein sequence ID" value="CDO93494.1"/>
    <property type="molecule type" value="Genomic_DNA"/>
</dbReference>
<evidence type="ECO:0000256" key="1">
    <source>
        <dbReference type="ARBA" id="ARBA00004434"/>
    </source>
</evidence>
<keyword evidence="10 12" id="KW-0472">Membrane</keyword>
<evidence type="ECO:0000256" key="5">
    <source>
        <dbReference type="ARBA" id="ARBA00022792"/>
    </source>
</evidence>
<comment type="function">
    <text evidence="11">Component of the MICOS complex, a large protein complex of the mitochondrial inner membrane that plays crucial roles in the maintenance of crista junctions, inner membrane architecture, and formation of contact sites to the outer membrane. Plays a role in keeping cristae membranes connected to the inner boundary membrane. Also promotes protein import via the mitochondrial intermembrane space assembly (MIA) pathway.</text>
</comment>
<evidence type="ECO:0000256" key="2">
    <source>
        <dbReference type="ARBA" id="ARBA00010877"/>
    </source>
</evidence>
<keyword evidence="5 12" id="KW-0999">Mitochondrion inner membrane</keyword>
<accession>A0A0A8L358</accession>
<sequence>MFRASRAIGRRLNSTTTNIQVKRSSPFKNFLWKLGVATTVFYAGGVALSTYNYQFAELFTDNVPLAEELVQLVESYNDGTLNAPQLSLNEIREKFGSITRKVQTVPHLGSTSTVTEPQSVAAAAAAAAATASGSGSGYGSSSGAAASKAAPVSTATEISPAAVPSLDLPETVALKLPHLKLDADADTHITSSFVDSFNKQVDLLNEKSFLLPEATQQAFLQSYTALSGQLNKLNTQLIDQLDSQLHTLSAELKRSVESEKVKEIESNKLQLMQQFEKDVSNLKVEFEKKFDNQLKASLQANEQAMLAKHKNQLAMLSIKQVQEFNKIISDKIENERNGRLKNLSELNDSVKTVSDSLASLEETLLRSECVNQLTALVSSIRFKLNLDNAPSLDISKDLQKLNTLVNILPGKPNKCDCKDPQLIDVVVNELNSLASAKGTNRQVLSNEQLLNRWGLLQDKVREASLLPPNAGFLGHVSAKFFSLFLFSKSGISNDNDIDSVISRVTENIKLNRLDKAVEDVVQLQGWSRLEADDWLQAARSKLELETLVDVIDHEIKTL</sequence>
<evidence type="ECO:0000256" key="12">
    <source>
        <dbReference type="RuleBase" id="RU363000"/>
    </source>
</evidence>